<evidence type="ECO:0000313" key="1">
    <source>
        <dbReference type="EMBL" id="TCX61756.1"/>
    </source>
</evidence>
<accession>A0A483KD04</accession>
<comment type="caution">
    <text evidence="1">The sequence shown here is derived from an EMBL/GenBank/DDBJ whole genome shotgun (WGS) entry which is preliminary data.</text>
</comment>
<dbReference type="EMBL" id="SDCO01000006">
    <property type="protein sequence ID" value="TCX61756.1"/>
    <property type="molecule type" value="Genomic_DNA"/>
</dbReference>
<sequence length="77" mass="8530">MLLELLDSRFKVNPWHGKSVFGPQRELANCADVSPFLPKILFWTCGGAQGYVSFENALCIKGLAHDAPRAKRSKIAI</sequence>
<gene>
    <name evidence="1" type="ORF">ETE84_13425</name>
</gene>
<reference evidence="1" key="1">
    <citation type="submission" date="2019-01" db="EMBL/GenBank/DDBJ databases">
        <authorList>
            <person name="Lista F."/>
            <person name="Anselmo A."/>
        </authorList>
    </citation>
    <scope>NUCLEOTIDE SEQUENCE</scope>
    <source>
        <strain evidence="1">8S</strain>
    </source>
</reference>
<proteinExistence type="predicted"/>
<name>A0A483KD04_9ENTR</name>
<organism evidence="1">
    <name type="scientific">Klebsiella quasipneumoniae</name>
    <dbReference type="NCBI Taxonomy" id="1463165"/>
    <lineage>
        <taxon>Bacteria</taxon>
        <taxon>Pseudomonadati</taxon>
        <taxon>Pseudomonadota</taxon>
        <taxon>Gammaproteobacteria</taxon>
        <taxon>Enterobacterales</taxon>
        <taxon>Enterobacteriaceae</taxon>
        <taxon>Klebsiella/Raoultella group</taxon>
        <taxon>Klebsiella</taxon>
        <taxon>Klebsiella pneumoniae complex</taxon>
    </lineage>
</organism>
<protein>
    <submittedName>
        <fullName evidence="1">Uncharacterized protein</fullName>
    </submittedName>
</protein>
<dbReference type="RefSeq" id="WP_101866290.1">
    <property type="nucleotide sequence ID" value="NZ_CP055213.1"/>
</dbReference>
<dbReference type="AlphaFoldDB" id="A0A483KD04"/>